<keyword evidence="4" id="KW-0677">Repeat</keyword>
<dbReference type="CDD" id="cd18315">
    <property type="entry name" value="BTB_POZ_BAB-like"/>
    <property type="match status" value="1"/>
</dbReference>
<feature type="domain" description="C2H2-type" evidence="13">
    <location>
        <begin position="275"/>
        <end position="302"/>
    </location>
</feature>
<dbReference type="SUPFAM" id="SSF57667">
    <property type="entry name" value="beta-beta-alpha zinc fingers"/>
    <property type="match status" value="2"/>
</dbReference>
<feature type="domain" description="C2H2-type" evidence="13">
    <location>
        <begin position="303"/>
        <end position="330"/>
    </location>
</feature>
<comment type="caution">
    <text evidence="14">The sequence shown here is derived from an EMBL/GenBank/DDBJ whole genome shotgun (WGS) entry which is preliminary data.</text>
</comment>
<evidence type="ECO:0000256" key="7">
    <source>
        <dbReference type="ARBA" id="ARBA00023015"/>
    </source>
</evidence>
<dbReference type="SMART" id="SM00225">
    <property type="entry name" value="BTB"/>
    <property type="match status" value="1"/>
</dbReference>
<dbReference type="InterPro" id="IPR000210">
    <property type="entry name" value="BTB/POZ_dom"/>
</dbReference>
<evidence type="ECO:0000256" key="8">
    <source>
        <dbReference type="ARBA" id="ARBA00023125"/>
    </source>
</evidence>
<evidence type="ECO:0000256" key="3">
    <source>
        <dbReference type="ARBA" id="ARBA00022723"/>
    </source>
</evidence>
<dbReference type="GO" id="GO:0048513">
    <property type="term" value="P:animal organ development"/>
    <property type="evidence" value="ECO:0007669"/>
    <property type="project" value="UniProtKB-ARBA"/>
</dbReference>
<keyword evidence="9" id="KW-0804">Transcription</keyword>
<protein>
    <submittedName>
        <fullName evidence="14">Uncharacterized protein</fullName>
    </submittedName>
</protein>
<organism evidence="14 15">
    <name type="scientific">Artemia franciscana</name>
    <name type="common">Brine shrimp</name>
    <name type="synonym">Artemia sanfranciscana</name>
    <dbReference type="NCBI Taxonomy" id="6661"/>
    <lineage>
        <taxon>Eukaryota</taxon>
        <taxon>Metazoa</taxon>
        <taxon>Ecdysozoa</taxon>
        <taxon>Arthropoda</taxon>
        <taxon>Crustacea</taxon>
        <taxon>Branchiopoda</taxon>
        <taxon>Anostraca</taxon>
        <taxon>Artemiidae</taxon>
        <taxon>Artemia</taxon>
    </lineage>
</organism>
<dbReference type="FunFam" id="3.30.160.60:FF:000005">
    <property type="entry name" value="Zinc finger protein 14 homolog"/>
    <property type="match status" value="1"/>
</dbReference>
<dbReference type="PANTHER" id="PTHR23110">
    <property type="entry name" value="BTB DOMAIN TRANSCRIPTION FACTOR"/>
    <property type="match status" value="1"/>
</dbReference>
<dbReference type="PROSITE" id="PS50157">
    <property type="entry name" value="ZINC_FINGER_C2H2_2"/>
    <property type="match status" value="3"/>
</dbReference>
<evidence type="ECO:0000256" key="1">
    <source>
        <dbReference type="ARBA" id="ARBA00004123"/>
    </source>
</evidence>
<evidence type="ECO:0000256" key="5">
    <source>
        <dbReference type="ARBA" id="ARBA00022771"/>
    </source>
</evidence>
<name>A0AA88L808_ARTSF</name>
<dbReference type="GO" id="GO:0003677">
    <property type="term" value="F:DNA binding"/>
    <property type="evidence" value="ECO:0007669"/>
    <property type="project" value="UniProtKB-KW"/>
</dbReference>
<accession>A0AA88L808</accession>
<dbReference type="FunFam" id="3.30.160.60:FF:000512">
    <property type="entry name" value="zinc finger protein 197 isoform X1"/>
    <property type="match status" value="1"/>
</dbReference>
<dbReference type="SMART" id="SM00355">
    <property type="entry name" value="ZnF_C2H2"/>
    <property type="match status" value="3"/>
</dbReference>
<dbReference type="InterPro" id="IPR051095">
    <property type="entry name" value="Dros_DevTransReg"/>
</dbReference>
<comment type="similarity">
    <text evidence="2">Belongs to the krueppel C2H2-type zinc-finger protein family.</text>
</comment>
<evidence type="ECO:0000256" key="9">
    <source>
        <dbReference type="ARBA" id="ARBA00023163"/>
    </source>
</evidence>
<keyword evidence="10" id="KW-0539">Nucleus</keyword>
<dbReference type="Pfam" id="PF00651">
    <property type="entry name" value="BTB"/>
    <property type="match status" value="1"/>
</dbReference>
<dbReference type="GO" id="GO:0005634">
    <property type="term" value="C:nucleus"/>
    <property type="evidence" value="ECO:0007669"/>
    <property type="project" value="UniProtKB-SubCell"/>
</dbReference>
<feature type="domain" description="C2H2-type" evidence="13">
    <location>
        <begin position="247"/>
        <end position="274"/>
    </location>
</feature>
<dbReference type="PANTHER" id="PTHR23110:SF109">
    <property type="entry name" value="FI07618P-RELATED"/>
    <property type="match status" value="1"/>
</dbReference>
<keyword evidence="7" id="KW-0805">Transcription regulation</keyword>
<dbReference type="PROSITE" id="PS50097">
    <property type="entry name" value="BTB"/>
    <property type="match status" value="1"/>
</dbReference>
<dbReference type="InterPro" id="IPR011333">
    <property type="entry name" value="SKP1/BTB/POZ_sf"/>
</dbReference>
<keyword evidence="6" id="KW-0862">Zinc</keyword>
<evidence type="ECO:0000256" key="2">
    <source>
        <dbReference type="ARBA" id="ARBA00006991"/>
    </source>
</evidence>
<dbReference type="FunFam" id="3.30.160.60:FF:001156">
    <property type="entry name" value="Zinc finger protein 407"/>
    <property type="match status" value="1"/>
</dbReference>
<dbReference type="GO" id="GO:0048666">
    <property type="term" value="P:neuron development"/>
    <property type="evidence" value="ECO:0007669"/>
    <property type="project" value="UniProtKB-ARBA"/>
</dbReference>
<dbReference type="Gene3D" id="3.30.710.10">
    <property type="entry name" value="Potassium Channel Kv1.1, Chain A"/>
    <property type="match status" value="1"/>
</dbReference>
<evidence type="ECO:0000259" key="13">
    <source>
        <dbReference type="PROSITE" id="PS50157"/>
    </source>
</evidence>
<sequence>MEHKEFCLKWNNYLDIFHGTFLSLLNSENFTDVTLSCDSQSIKCHRLVLSCCSSYFETLLLGISHPHPVIILKDVKFEDLLSLVKFMYTGEVTVPQAQTSSLLKVAEMLKVKGLADPDETVNQTQKLSYLSQNTQMTEPAAKRNRVDTVSENNSLVEDSSSNLEPSVADTSNNKLINYPAETGSSAYNTNNSACSSMLIGNRIFEKRERMPNPGLKFSGLVDTSPNNTNTFMEASNGLLRKICNKDYQCSICDKRFHFHSALQRHERIHTVKKPFKCDVCRKSISRADNLKKHQRLHTGEKPYECGLCKREFSDKSNLNCHIKSHCKKKFLFL</sequence>
<dbReference type="GO" id="GO:0006357">
    <property type="term" value="P:regulation of transcription by RNA polymerase II"/>
    <property type="evidence" value="ECO:0007669"/>
    <property type="project" value="TreeGrafter"/>
</dbReference>
<evidence type="ECO:0000256" key="10">
    <source>
        <dbReference type="ARBA" id="ARBA00023242"/>
    </source>
</evidence>
<comment type="subcellular location">
    <subcellularLocation>
        <location evidence="1">Nucleus</location>
    </subcellularLocation>
</comment>
<evidence type="ECO:0000313" key="15">
    <source>
        <dbReference type="Proteomes" id="UP001187531"/>
    </source>
</evidence>
<evidence type="ECO:0000256" key="6">
    <source>
        <dbReference type="ARBA" id="ARBA00022833"/>
    </source>
</evidence>
<evidence type="ECO:0000256" key="4">
    <source>
        <dbReference type="ARBA" id="ARBA00022737"/>
    </source>
</evidence>
<keyword evidence="15" id="KW-1185">Reference proteome</keyword>
<evidence type="ECO:0000256" key="11">
    <source>
        <dbReference type="PROSITE-ProRule" id="PRU00042"/>
    </source>
</evidence>
<keyword evidence="8" id="KW-0238">DNA-binding</keyword>
<feature type="domain" description="BTB" evidence="12">
    <location>
        <begin position="31"/>
        <end position="96"/>
    </location>
</feature>
<dbReference type="Proteomes" id="UP001187531">
    <property type="component" value="Unassembled WGS sequence"/>
</dbReference>
<reference evidence="14" key="1">
    <citation type="submission" date="2023-07" db="EMBL/GenBank/DDBJ databases">
        <title>Chromosome-level genome assembly of Artemia franciscana.</title>
        <authorList>
            <person name="Jo E."/>
        </authorList>
    </citation>
    <scope>NUCLEOTIDE SEQUENCE</scope>
    <source>
        <tissue evidence="14">Whole body</tissue>
    </source>
</reference>
<dbReference type="InterPro" id="IPR013087">
    <property type="entry name" value="Znf_C2H2_type"/>
</dbReference>
<dbReference type="AlphaFoldDB" id="A0AA88L808"/>
<keyword evidence="5 11" id="KW-0863">Zinc-finger</keyword>
<evidence type="ECO:0000313" key="14">
    <source>
        <dbReference type="EMBL" id="KAK2720372.1"/>
    </source>
</evidence>
<dbReference type="SUPFAM" id="SSF54695">
    <property type="entry name" value="POZ domain"/>
    <property type="match status" value="1"/>
</dbReference>
<dbReference type="EMBL" id="JAVRJZ010000007">
    <property type="protein sequence ID" value="KAK2720372.1"/>
    <property type="molecule type" value="Genomic_DNA"/>
</dbReference>
<keyword evidence="3" id="KW-0479">Metal-binding</keyword>
<dbReference type="Pfam" id="PF00096">
    <property type="entry name" value="zf-C2H2"/>
    <property type="match status" value="3"/>
</dbReference>
<gene>
    <name evidence="14" type="ORF">QYM36_004302</name>
</gene>
<dbReference type="GO" id="GO:0008270">
    <property type="term" value="F:zinc ion binding"/>
    <property type="evidence" value="ECO:0007669"/>
    <property type="project" value="UniProtKB-KW"/>
</dbReference>
<evidence type="ECO:0000259" key="12">
    <source>
        <dbReference type="PROSITE" id="PS50097"/>
    </source>
</evidence>
<dbReference type="PROSITE" id="PS00028">
    <property type="entry name" value="ZINC_FINGER_C2H2_1"/>
    <property type="match status" value="3"/>
</dbReference>
<dbReference type="Gene3D" id="3.30.160.60">
    <property type="entry name" value="Classic Zinc Finger"/>
    <property type="match status" value="3"/>
</dbReference>
<dbReference type="GO" id="GO:0003006">
    <property type="term" value="P:developmental process involved in reproduction"/>
    <property type="evidence" value="ECO:0007669"/>
    <property type="project" value="UniProtKB-ARBA"/>
</dbReference>
<proteinExistence type="inferred from homology"/>
<dbReference type="InterPro" id="IPR036236">
    <property type="entry name" value="Znf_C2H2_sf"/>
</dbReference>